<sequence length="436" mass="49550">MAKLRNKHTIICYCRKNVFLRKSISVRGLYNLLVSIAWWILQLIAIFSSKIRLFVKGRKASKKLLATISTSDQPCIWMHVASLGEYEQGLPILEEIKHSYPAHKIVLTFFSPSGYEVKKDSKAADHVLYLPMDTQSNTRQFLDTFNPSLTIFIKYEIWPNYLAQLKQRKIPTLLVSAIFSKRQIFFKPWGGFMRKSLLTFDHFFVQDQNSKVLLNTLGHQNVTISGDTRFDRVYEILKRDNQLEFMARFKGGDFCLVAGSTWPEDEKILAEYINNAPKGQKFALAPHTIKPTHIQRIKNGISKKTVCFSEMGETDLSQYDVLIIDTIGLLTKIYSYADAAYVGGAFATGLHNTLEPAVYGIPVLIGPNYDGFKEAEDLVAQKGIHSISNLKEFNSRMASLTTDHPFRTKTGMINSNYITKNVGATNQVMDYVKTIL</sequence>
<evidence type="ECO:0000256" key="5">
    <source>
        <dbReference type="ARBA" id="ARBA00031445"/>
    </source>
</evidence>
<comment type="subcellular location">
    <subcellularLocation>
        <location evidence="8">Cell membrane</location>
    </subcellularLocation>
</comment>
<name>A0A1M5LTQ9_9FLAO</name>
<evidence type="ECO:0000256" key="1">
    <source>
        <dbReference type="ARBA" id="ARBA00004713"/>
    </source>
</evidence>
<keyword evidence="8" id="KW-0812">Transmembrane</keyword>
<comment type="pathway">
    <text evidence="1 8">Bacterial outer membrane biogenesis; LPS core biosynthesis.</text>
</comment>
<keyword evidence="8" id="KW-1003">Cell membrane</keyword>
<dbReference type="EC" id="2.4.99.12" evidence="2 8"/>
<comment type="similarity">
    <text evidence="8">Belongs to the glycosyltransferase group 1 family.</text>
</comment>
<keyword evidence="8" id="KW-0472">Membrane</keyword>
<dbReference type="InterPro" id="IPR039901">
    <property type="entry name" value="Kdotransferase"/>
</dbReference>
<dbReference type="UniPathway" id="UPA00958"/>
<evidence type="ECO:0000256" key="8">
    <source>
        <dbReference type="RuleBase" id="RU365103"/>
    </source>
</evidence>
<gene>
    <name evidence="10" type="ORF">SAMN04488116_2056</name>
</gene>
<evidence type="ECO:0000256" key="2">
    <source>
        <dbReference type="ARBA" id="ARBA00012621"/>
    </source>
</evidence>
<accession>A0A1M5LTQ9</accession>
<evidence type="ECO:0000313" key="10">
    <source>
        <dbReference type="EMBL" id="SHG67763.1"/>
    </source>
</evidence>
<feature type="transmembrane region" description="Helical" evidence="8">
    <location>
        <begin position="29"/>
        <end position="48"/>
    </location>
</feature>
<keyword evidence="8" id="KW-1133">Transmembrane helix</keyword>
<dbReference type="GO" id="GO:0005886">
    <property type="term" value="C:plasma membrane"/>
    <property type="evidence" value="ECO:0007669"/>
    <property type="project" value="UniProtKB-SubCell"/>
</dbReference>
<dbReference type="PANTHER" id="PTHR42755:SF1">
    <property type="entry name" value="3-DEOXY-D-MANNO-OCTULOSONIC ACID TRANSFERASE, MITOCHONDRIAL-RELATED"/>
    <property type="match status" value="1"/>
</dbReference>
<feature type="domain" description="3-deoxy-D-manno-octulosonic-acid transferase N-terminal" evidence="9">
    <location>
        <begin position="70"/>
        <end position="231"/>
    </location>
</feature>
<evidence type="ECO:0000259" key="9">
    <source>
        <dbReference type="Pfam" id="PF04413"/>
    </source>
</evidence>
<evidence type="ECO:0000313" key="11">
    <source>
        <dbReference type="Proteomes" id="UP000184532"/>
    </source>
</evidence>
<dbReference type="STRING" id="570519.SAMN04488116_2056"/>
<evidence type="ECO:0000256" key="4">
    <source>
        <dbReference type="ARBA" id="ARBA00022679"/>
    </source>
</evidence>
<proteinExistence type="inferred from homology"/>
<organism evidence="10 11">
    <name type="scientific">Flagellimonas flava</name>
    <dbReference type="NCBI Taxonomy" id="570519"/>
    <lineage>
        <taxon>Bacteria</taxon>
        <taxon>Pseudomonadati</taxon>
        <taxon>Bacteroidota</taxon>
        <taxon>Flavobacteriia</taxon>
        <taxon>Flavobacteriales</taxon>
        <taxon>Flavobacteriaceae</taxon>
        <taxon>Flagellimonas</taxon>
    </lineage>
</organism>
<feature type="active site" description="Proton acceptor" evidence="7">
    <location>
        <position position="85"/>
    </location>
</feature>
<dbReference type="Proteomes" id="UP000184532">
    <property type="component" value="Unassembled WGS sequence"/>
</dbReference>
<keyword evidence="11" id="KW-1185">Reference proteome</keyword>
<protein>
    <recommendedName>
        <fullName evidence="3 8">3-deoxy-D-manno-octulosonic acid transferase</fullName>
        <shortName evidence="8">Kdo transferase</shortName>
        <ecNumber evidence="2 8">2.4.99.12</ecNumber>
    </recommendedName>
    <alternativeName>
        <fullName evidence="5 8">Lipid IV(A) 3-deoxy-D-manno-octulosonic acid transferase</fullName>
    </alternativeName>
</protein>
<keyword evidence="8" id="KW-0448">Lipopolysaccharide biosynthesis</keyword>
<dbReference type="EMBL" id="FQWL01000003">
    <property type="protein sequence ID" value="SHG67763.1"/>
    <property type="molecule type" value="Genomic_DNA"/>
</dbReference>
<keyword evidence="4 8" id="KW-0808">Transferase</keyword>
<dbReference type="InterPro" id="IPR007507">
    <property type="entry name" value="Glycos_transf_N"/>
</dbReference>
<evidence type="ECO:0000256" key="3">
    <source>
        <dbReference type="ARBA" id="ARBA00019077"/>
    </source>
</evidence>
<dbReference type="PANTHER" id="PTHR42755">
    <property type="entry name" value="3-DEOXY-MANNO-OCTULOSONATE CYTIDYLYLTRANSFERASE"/>
    <property type="match status" value="1"/>
</dbReference>
<evidence type="ECO:0000256" key="6">
    <source>
        <dbReference type="ARBA" id="ARBA00049183"/>
    </source>
</evidence>
<dbReference type="Pfam" id="PF04413">
    <property type="entry name" value="Glycos_transf_N"/>
    <property type="match status" value="1"/>
</dbReference>
<dbReference type="GO" id="GO:0043842">
    <property type="term" value="F:Kdo transferase activity"/>
    <property type="evidence" value="ECO:0007669"/>
    <property type="project" value="UniProtKB-EC"/>
</dbReference>
<dbReference type="InterPro" id="IPR038107">
    <property type="entry name" value="Glycos_transf_N_sf"/>
</dbReference>
<dbReference type="Gene3D" id="3.40.50.2000">
    <property type="entry name" value="Glycogen Phosphorylase B"/>
    <property type="match status" value="1"/>
</dbReference>
<dbReference type="AlphaFoldDB" id="A0A1M5LTQ9"/>
<evidence type="ECO:0000256" key="7">
    <source>
        <dbReference type="PIRSR" id="PIRSR639901-1"/>
    </source>
</evidence>
<reference evidence="11" key="1">
    <citation type="submission" date="2016-11" db="EMBL/GenBank/DDBJ databases">
        <authorList>
            <person name="Varghese N."/>
            <person name="Submissions S."/>
        </authorList>
    </citation>
    <scope>NUCLEOTIDE SEQUENCE [LARGE SCALE GENOMIC DNA]</scope>
    <source>
        <strain evidence="11">DSM 22638</strain>
    </source>
</reference>
<dbReference type="GO" id="GO:0009244">
    <property type="term" value="P:lipopolysaccharide core region biosynthetic process"/>
    <property type="evidence" value="ECO:0007669"/>
    <property type="project" value="UniProtKB-UniRule"/>
</dbReference>
<comment type="catalytic activity">
    <reaction evidence="6 8">
        <text>lipid IVA (E. coli) + CMP-3-deoxy-beta-D-manno-octulosonate = alpha-Kdo-(2-&gt;6)-lipid IVA (E. coli) + CMP + H(+)</text>
        <dbReference type="Rhea" id="RHEA:28066"/>
        <dbReference type="ChEBI" id="CHEBI:15378"/>
        <dbReference type="ChEBI" id="CHEBI:58603"/>
        <dbReference type="ChEBI" id="CHEBI:60364"/>
        <dbReference type="ChEBI" id="CHEBI:60377"/>
        <dbReference type="ChEBI" id="CHEBI:85987"/>
        <dbReference type="EC" id="2.4.99.12"/>
    </reaction>
</comment>
<dbReference type="GO" id="GO:0009245">
    <property type="term" value="P:lipid A biosynthetic process"/>
    <property type="evidence" value="ECO:0007669"/>
    <property type="project" value="TreeGrafter"/>
</dbReference>
<dbReference type="Gene3D" id="3.40.50.11720">
    <property type="entry name" value="3-Deoxy-D-manno-octulosonic-acid transferase, N-terminal domain"/>
    <property type="match status" value="1"/>
</dbReference>
<comment type="function">
    <text evidence="8">Involved in lipopolysaccharide (LPS) biosynthesis. Catalyzes the transfer of 3-deoxy-D-manno-octulosonate (Kdo) residue(s) from CMP-Kdo to lipid IV(A), the tetraacyldisaccharide-1,4'-bisphosphate precursor of lipid A.</text>
</comment>